<dbReference type="EMBL" id="QXCT01000001">
    <property type="protein sequence ID" value="MDW9253293.1"/>
    <property type="molecule type" value="Genomic_DNA"/>
</dbReference>
<evidence type="ECO:0000313" key="2">
    <source>
        <dbReference type="EMBL" id="MDW9253293.1"/>
    </source>
</evidence>
<evidence type="ECO:0000256" key="1">
    <source>
        <dbReference type="SAM" id="MobiDB-lite"/>
    </source>
</evidence>
<comment type="caution">
    <text evidence="2">The sequence shown here is derived from an EMBL/GenBank/DDBJ whole genome shotgun (WGS) entry which is preliminary data.</text>
</comment>
<reference evidence="2" key="1">
    <citation type="submission" date="2018-08" db="EMBL/GenBank/DDBJ databases">
        <title>Identification of Burkholderia cepacia strains that express a Burkholderia pseudomallei-like capsular polysaccharide.</title>
        <authorList>
            <person name="Burtnick M.N."/>
            <person name="Vongsouvath M."/>
            <person name="Newton P."/>
            <person name="Wuthiekanun V."/>
            <person name="Limmathurotsakul D."/>
            <person name="Brett P.J."/>
            <person name="Chantratita N."/>
            <person name="Dance D.A."/>
        </authorList>
    </citation>
    <scope>NUCLEOTIDE SEQUENCE</scope>
    <source>
        <strain evidence="2">SBXCC001</strain>
    </source>
</reference>
<organism evidence="2 3">
    <name type="scientific">Burkholderia thailandensis</name>
    <dbReference type="NCBI Taxonomy" id="57975"/>
    <lineage>
        <taxon>Bacteria</taxon>
        <taxon>Pseudomonadati</taxon>
        <taxon>Pseudomonadota</taxon>
        <taxon>Betaproteobacteria</taxon>
        <taxon>Burkholderiales</taxon>
        <taxon>Burkholderiaceae</taxon>
        <taxon>Burkholderia</taxon>
        <taxon>pseudomallei group</taxon>
    </lineage>
</organism>
<feature type="compositionally biased region" description="Basic and acidic residues" evidence="1">
    <location>
        <begin position="55"/>
        <end position="65"/>
    </location>
</feature>
<proteinExistence type="predicted"/>
<name>A0AAW9CW79_BURTH</name>
<protein>
    <submittedName>
        <fullName evidence="2">CAAX protease family protein</fullName>
    </submittedName>
</protein>
<keyword evidence="2" id="KW-0645">Protease</keyword>
<dbReference type="GO" id="GO:0006508">
    <property type="term" value="P:proteolysis"/>
    <property type="evidence" value="ECO:0007669"/>
    <property type="project" value="UniProtKB-KW"/>
</dbReference>
<accession>A0AAW9CW79</accession>
<dbReference type="Proteomes" id="UP001272137">
    <property type="component" value="Unassembled WGS sequence"/>
</dbReference>
<feature type="region of interest" description="Disordered" evidence="1">
    <location>
        <begin position="1"/>
        <end position="65"/>
    </location>
</feature>
<sequence>MAGDRRVFRSHGSVLSPSMRRRARAERPGVMRGEAGGIEDGDGPFVPSRSGVAARRPERRLGSGA</sequence>
<evidence type="ECO:0000313" key="3">
    <source>
        <dbReference type="Proteomes" id="UP001272137"/>
    </source>
</evidence>
<keyword evidence="2" id="KW-0378">Hydrolase</keyword>
<gene>
    <name evidence="2" type="ORF">C7S16_4255</name>
</gene>
<dbReference type="GO" id="GO:0008233">
    <property type="term" value="F:peptidase activity"/>
    <property type="evidence" value="ECO:0007669"/>
    <property type="project" value="UniProtKB-KW"/>
</dbReference>
<dbReference type="AlphaFoldDB" id="A0AAW9CW79"/>